<feature type="transmembrane region" description="Helical" evidence="2">
    <location>
        <begin position="248"/>
        <end position="273"/>
    </location>
</feature>
<keyword evidence="5" id="KW-1185">Reference proteome</keyword>
<evidence type="ECO:0000256" key="1">
    <source>
        <dbReference type="SAM" id="MobiDB-lite"/>
    </source>
</evidence>
<evidence type="ECO:0000256" key="2">
    <source>
        <dbReference type="SAM" id="Phobius"/>
    </source>
</evidence>
<dbReference type="InterPro" id="IPR025645">
    <property type="entry name" value="DUF4349"/>
</dbReference>
<gene>
    <name evidence="4" type="ORF">BJ988_003951</name>
</gene>
<dbReference type="AlphaFoldDB" id="A0A7Z0DPV2"/>
<comment type="caution">
    <text evidence="4">The sequence shown here is derived from an EMBL/GenBank/DDBJ whole genome shotgun (WGS) entry which is preliminary data.</text>
</comment>
<sequence length="295" mass="30230">MISIVSIFALGACGGSDGSGGSSADSGSVESLADQSAGKAAGPEMAAEDADAAAPKQAVTKASIISTGSASLRAKDVAKTRSQVQHITDRYAGQVTQQETSDSDDDGPSHARMVLRIPSKSFDAAMADLEETATLVDSNTTTTDVTTEVVDTEVRVKNARTSIERIRTLLSRADAIGDVIAIESELARREADLNSLLAQQAALEDQTSLSTITVSIDRAGPGGSSGDDPGFLAGLSAGWDALGASARVLAVAFGAILPWTPVVLLLIAPVWLLRRRKAVVTPAPVPATATGSAEE</sequence>
<keyword evidence="2" id="KW-1133">Transmembrane helix</keyword>
<accession>A0A7Z0DPV2</accession>
<dbReference type="Pfam" id="PF14257">
    <property type="entry name" value="DUF4349"/>
    <property type="match status" value="1"/>
</dbReference>
<dbReference type="EMBL" id="JACBZR010000001">
    <property type="protein sequence ID" value="NYI79303.1"/>
    <property type="molecule type" value="Genomic_DNA"/>
</dbReference>
<feature type="region of interest" description="Disordered" evidence="1">
    <location>
        <begin position="75"/>
        <end position="110"/>
    </location>
</feature>
<reference evidence="4 5" key="1">
    <citation type="submission" date="2020-07" db="EMBL/GenBank/DDBJ databases">
        <title>Sequencing the genomes of 1000 actinobacteria strains.</title>
        <authorList>
            <person name="Klenk H.-P."/>
        </authorList>
    </citation>
    <scope>NUCLEOTIDE SEQUENCE [LARGE SCALE GENOMIC DNA]</scope>
    <source>
        <strain evidence="4 5">DSM 26487</strain>
    </source>
</reference>
<feature type="region of interest" description="Disordered" evidence="1">
    <location>
        <begin position="18"/>
        <end position="55"/>
    </location>
</feature>
<keyword evidence="2" id="KW-0472">Membrane</keyword>
<dbReference type="Proteomes" id="UP000564496">
    <property type="component" value="Unassembled WGS sequence"/>
</dbReference>
<protein>
    <recommendedName>
        <fullName evidence="3">DUF4349 domain-containing protein</fullName>
    </recommendedName>
</protein>
<name>A0A7Z0DPV2_9ACTN</name>
<feature type="domain" description="DUF4349" evidence="3">
    <location>
        <begin position="63"/>
        <end position="271"/>
    </location>
</feature>
<evidence type="ECO:0000259" key="3">
    <source>
        <dbReference type="Pfam" id="PF14257"/>
    </source>
</evidence>
<dbReference type="RefSeq" id="WP_179659630.1">
    <property type="nucleotide sequence ID" value="NZ_JACBZR010000001.1"/>
</dbReference>
<organism evidence="4 5">
    <name type="scientific">Nocardioides panzhihuensis</name>
    <dbReference type="NCBI Taxonomy" id="860243"/>
    <lineage>
        <taxon>Bacteria</taxon>
        <taxon>Bacillati</taxon>
        <taxon>Actinomycetota</taxon>
        <taxon>Actinomycetes</taxon>
        <taxon>Propionibacteriales</taxon>
        <taxon>Nocardioidaceae</taxon>
        <taxon>Nocardioides</taxon>
    </lineage>
</organism>
<evidence type="ECO:0000313" key="4">
    <source>
        <dbReference type="EMBL" id="NYI79303.1"/>
    </source>
</evidence>
<proteinExistence type="predicted"/>
<evidence type="ECO:0000313" key="5">
    <source>
        <dbReference type="Proteomes" id="UP000564496"/>
    </source>
</evidence>
<keyword evidence="2" id="KW-0812">Transmembrane</keyword>